<name>A0A2Z4LY03_9FLAO</name>
<dbReference type="InterPro" id="IPR001466">
    <property type="entry name" value="Beta-lactam-related"/>
</dbReference>
<dbReference type="Pfam" id="PF00144">
    <property type="entry name" value="Beta-lactamase"/>
    <property type="match status" value="1"/>
</dbReference>
<gene>
    <name evidence="2" type="ORF">HME9304_03229</name>
</gene>
<dbReference type="OrthoDB" id="9793489at2"/>
<protein>
    <submittedName>
        <fullName evidence="2">Serine beta-lactamase-like protein LACTB, mitochondrial</fullName>
    </submittedName>
</protein>
<dbReference type="Proteomes" id="UP000248536">
    <property type="component" value="Chromosome"/>
</dbReference>
<dbReference type="SUPFAM" id="SSF56601">
    <property type="entry name" value="beta-lactamase/transpeptidase-like"/>
    <property type="match status" value="1"/>
</dbReference>
<reference evidence="2 3" key="1">
    <citation type="submission" date="2018-06" db="EMBL/GenBank/DDBJ databases">
        <title>Spongiibacterium sp. HME9304 Genome sequencing and assembly.</title>
        <authorList>
            <person name="Kang H."/>
            <person name="Kim H."/>
            <person name="Joh K."/>
        </authorList>
    </citation>
    <scope>NUCLEOTIDE SEQUENCE [LARGE SCALE GENOMIC DNA]</scope>
    <source>
        <strain evidence="2 3">HME9304</strain>
    </source>
</reference>
<accession>A0A2Z4LY03</accession>
<dbReference type="KEGG" id="spon:HME9304_03229"/>
<sequence>MRNTTILLLSLITLTSYGQIGQKSELSGSVKIQIDTLFSDFDTLNSPGYAIGISKNGKTLYKNGYGSANLDYNIPIESNSAFSIASVSKQFTAACIALLILENKISLESVAADFIPELGKYADTIRIKHLIYNTSGIKDYPRLKRKSGKSWVTFNYFDIDECISTSLNEETLQFTPGEKWDYCNVNFMLLTKIVEKISGQSFSEFAKKQLFEPLGMKNTLINDDITQIIKNRVTPYNPRTKEYLDGYTDYGITLKEDGKYIRHPRNSPHYGGSGVVTTIDDLLKWSANMISKRFGGQEFYDLMHKTPKFNHNRDNQAFGLYIGDFKGRKIVAWDGGDWGISSQLLRFPDEGIAIIVLSNIGSGEAYRKVKAVADILINQGILK</sequence>
<evidence type="ECO:0000259" key="1">
    <source>
        <dbReference type="Pfam" id="PF00144"/>
    </source>
</evidence>
<dbReference type="Gene3D" id="3.40.710.10">
    <property type="entry name" value="DD-peptidase/beta-lactamase superfamily"/>
    <property type="match status" value="1"/>
</dbReference>
<dbReference type="InterPro" id="IPR012338">
    <property type="entry name" value="Beta-lactam/transpept-like"/>
</dbReference>
<dbReference type="PANTHER" id="PTHR46825">
    <property type="entry name" value="D-ALANYL-D-ALANINE-CARBOXYPEPTIDASE/ENDOPEPTIDASE AMPH"/>
    <property type="match status" value="1"/>
</dbReference>
<dbReference type="AlphaFoldDB" id="A0A2Z4LY03"/>
<evidence type="ECO:0000313" key="2">
    <source>
        <dbReference type="EMBL" id="AWX46197.1"/>
    </source>
</evidence>
<dbReference type="EMBL" id="CP030104">
    <property type="protein sequence ID" value="AWX46197.1"/>
    <property type="molecule type" value="Genomic_DNA"/>
</dbReference>
<evidence type="ECO:0000313" key="3">
    <source>
        <dbReference type="Proteomes" id="UP000248536"/>
    </source>
</evidence>
<keyword evidence="3" id="KW-1185">Reference proteome</keyword>
<dbReference type="RefSeq" id="WP_112379501.1">
    <property type="nucleotide sequence ID" value="NZ_CP030104.1"/>
</dbReference>
<dbReference type="PANTHER" id="PTHR46825:SF9">
    <property type="entry name" value="BETA-LACTAMASE-RELATED DOMAIN-CONTAINING PROTEIN"/>
    <property type="match status" value="1"/>
</dbReference>
<feature type="domain" description="Beta-lactamase-related" evidence="1">
    <location>
        <begin position="37"/>
        <end position="376"/>
    </location>
</feature>
<proteinExistence type="predicted"/>
<dbReference type="InterPro" id="IPR050491">
    <property type="entry name" value="AmpC-like"/>
</dbReference>
<organism evidence="2 3">
    <name type="scientific">Flagellimonas maritima</name>
    <dbReference type="NCBI Taxonomy" id="1383885"/>
    <lineage>
        <taxon>Bacteria</taxon>
        <taxon>Pseudomonadati</taxon>
        <taxon>Bacteroidota</taxon>
        <taxon>Flavobacteriia</taxon>
        <taxon>Flavobacteriales</taxon>
        <taxon>Flavobacteriaceae</taxon>
        <taxon>Flagellimonas</taxon>
    </lineage>
</organism>